<comment type="caution">
    <text evidence="1">The sequence shown here is derived from an EMBL/GenBank/DDBJ whole genome shotgun (WGS) entry which is preliminary data.</text>
</comment>
<dbReference type="EMBL" id="JGVH01000089">
    <property type="protein sequence ID" value="KER01362.1"/>
    <property type="molecule type" value="Genomic_DNA"/>
</dbReference>
<proteinExistence type="predicted"/>
<dbReference type="Pfam" id="PF05954">
    <property type="entry name" value="Phage_GPD"/>
    <property type="match status" value="1"/>
</dbReference>
<sequence length="411" mass="46337">MDWIPKLDIVTGKDSAPAFRLEIDNKDISERIQSRLMSLTMTDNRGLEADQLDIELDDADNILQLPSRGNILSLELGWHGHPLTPKGKFIVDEIEHSGAPDRLTIRARSADFRGITNTKREESFHNKKIGEIVRTIAEKNNLIASIGKDIENIIIHIDQTNESDSSFLTRLAKREGIVASIKNGELIFIRQGQNKTASGKDIPTVVINRQSGDNHRFTLADRQAYTGVTVQWQDTRNPKKKQTVSVRSGKKYKGEINYKEKREIKLETKQKASMKYTKSKSKSKGKIQWEREQTASMEFSRSESMDKKTAYLIGSEDNKLVLSHIYPDKASAVRAAEATWKKMQQGVASFSIQLALGRADLYPETPVKVIGFKPEIDAAEWTLIRATHTINQGGFTTALELEVKVNDLDMK</sequence>
<dbReference type="SUPFAM" id="SSF69279">
    <property type="entry name" value="Phage tail proteins"/>
    <property type="match status" value="1"/>
</dbReference>
<dbReference type="InterPro" id="IPR052726">
    <property type="entry name" value="Phage_Baseplate_Hub"/>
</dbReference>
<organism evidence="1 2">
    <name type="scientific">Photorhabdus temperata subsp. temperata Meg1</name>
    <dbReference type="NCBI Taxonomy" id="1393735"/>
    <lineage>
        <taxon>Bacteria</taxon>
        <taxon>Pseudomonadati</taxon>
        <taxon>Pseudomonadota</taxon>
        <taxon>Gammaproteobacteria</taxon>
        <taxon>Enterobacterales</taxon>
        <taxon>Morganellaceae</taxon>
        <taxon>Photorhabdus</taxon>
    </lineage>
</organism>
<dbReference type="Proteomes" id="UP000028002">
    <property type="component" value="Unassembled WGS sequence"/>
</dbReference>
<evidence type="ECO:0000313" key="2">
    <source>
        <dbReference type="Proteomes" id="UP000028002"/>
    </source>
</evidence>
<name>A0A081RRQ9_PHOTE</name>
<gene>
    <name evidence="1" type="ORF">MEG1DRAFT_04032</name>
</gene>
<reference evidence="1 2" key="1">
    <citation type="submission" date="2014-03" db="EMBL/GenBank/DDBJ databases">
        <title>Draft Genome of Photorhabdus temperata Meg1.</title>
        <authorList>
            <person name="Hurst S.G.IV."/>
            <person name="Morris K."/>
            <person name="Thomas K."/>
            <person name="Tisa L.S."/>
        </authorList>
    </citation>
    <scope>NUCLEOTIDE SEQUENCE [LARGE SCALE GENOMIC DNA]</scope>
    <source>
        <strain evidence="1 2">Meg1</strain>
    </source>
</reference>
<dbReference type="PATRIC" id="fig|1393735.3.peg.4130"/>
<dbReference type="PANTHER" id="PTHR35862:SF3">
    <property type="entry name" value="FELS-2 PROPHAGE PROTEIN"/>
    <property type="match status" value="1"/>
</dbReference>
<accession>A0A081RRQ9</accession>
<protein>
    <submittedName>
        <fullName evidence="1">Phage protein D</fullName>
    </submittedName>
</protein>
<dbReference type="PANTHER" id="PTHR35862">
    <property type="entry name" value="FELS-2 PROPHAGE PROTEIN"/>
    <property type="match status" value="1"/>
</dbReference>
<evidence type="ECO:0000313" key="1">
    <source>
        <dbReference type="EMBL" id="KER01362.1"/>
    </source>
</evidence>
<dbReference type="AlphaFoldDB" id="A0A081RRQ9"/>
<dbReference type="RefSeq" id="WP_036841212.1">
    <property type="nucleotide sequence ID" value="NZ_CAWLUD010000089.1"/>
</dbReference>